<dbReference type="AlphaFoldDB" id="A0A1Q8ZMC0"/>
<gene>
    <name evidence="1" type="ORF">BJF95_00865</name>
</gene>
<organism evidence="1 2">
    <name type="scientific">Rhizobium oryziradicis</name>
    <dbReference type="NCBI Taxonomy" id="1867956"/>
    <lineage>
        <taxon>Bacteria</taxon>
        <taxon>Pseudomonadati</taxon>
        <taxon>Pseudomonadota</taxon>
        <taxon>Alphaproteobacteria</taxon>
        <taxon>Hyphomicrobiales</taxon>
        <taxon>Rhizobiaceae</taxon>
        <taxon>Rhizobium/Agrobacterium group</taxon>
        <taxon>Rhizobium</taxon>
    </lineage>
</organism>
<keyword evidence="2" id="KW-1185">Reference proteome</keyword>
<comment type="caution">
    <text evidence="1">The sequence shown here is derived from an EMBL/GenBank/DDBJ whole genome shotgun (WGS) entry which is preliminary data.</text>
</comment>
<dbReference type="STRING" id="1867956.BJF95_00865"/>
<dbReference type="EMBL" id="MKIM01000031">
    <property type="protein sequence ID" value="OLP42930.1"/>
    <property type="molecule type" value="Genomic_DNA"/>
</dbReference>
<evidence type="ECO:0000313" key="2">
    <source>
        <dbReference type="Proteomes" id="UP000186894"/>
    </source>
</evidence>
<dbReference type="Proteomes" id="UP000186894">
    <property type="component" value="Unassembled WGS sequence"/>
</dbReference>
<evidence type="ECO:0000313" key="1">
    <source>
        <dbReference type="EMBL" id="OLP42930.1"/>
    </source>
</evidence>
<name>A0A1Q8ZMC0_9HYPH</name>
<reference evidence="1 2" key="1">
    <citation type="submission" date="2016-09" db="EMBL/GenBank/DDBJ databases">
        <title>Rhizobium oryziradicis sp. nov., isolated from the root of rice.</title>
        <authorList>
            <person name="Zhao J."/>
            <person name="Zhang X."/>
        </authorList>
    </citation>
    <scope>NUCLEOTIDE SEQUENCE [LARGE SCALE GENOMIC DNA]</scope>
    <source>
        <strain evidence="1 2">N19</strain>
    </source>
</reference>
<accession>A0A1Q8ZMC0</accession>
<protein>
    <submittedName>
        <fullName evidence="1">Uncharacterized protein</fullName>
    </submittedName>
</protein>
<proteinExistence type="predicted"/>
<sequence length="128" mass="13977">MRSWKAKDGFQPLAGAFCVNGDEGCLSAAAELSVNAAYAYRGLYQAQRNLAYCLDSGCSGAITPNLQLSCAWRIVVLASAHVDADDTDIMNLQICLRKSNPMQIAAAKAQAARLFKVVYNKEISRDWR</sequence>